<evidence type="ECO:0000313" key="1">
    <source>
        <dbReference type="EMBL" id="EFX80152.1"/>
    </source>
</evidence>
<proteinExistence type="predicted"/>
<dbReference type="EMBL" id="GL732548">
    <property type="protein sequence ID" value="EFX80152.1"/>
    <property type="molecule type" value="Genomic_DNA"/>
</dbReference>
<reference evidence="1 2" key="1">
    <citation type="journal article" date="2011" name="Science">
        <title>The ecoresponsive genome of Daphnia pulex.</title>
        <authorList>
            <person name="Colbourne J.K."/>
            <person name="Pfrender M.E."/>
            <person name="Gilbert D."/>
            <person name="Thomas W.K."/>
            <person name="Tucker A."/>
            <person name="Oakley T.H."/>
            <person name="Tokishita S."/>
            <person name="Aerts A."/>
            <person name="Arnold G.J."/>
            <person name="Basu M.K."/>
            <person name="Bauer D.J."/>
            <person name="Caceres C.E."/>
            <person name="Carmel L."/>
            <person name="Casola C."/>
            <person name="Choi J.H."/>
            <person name="Detter J.C."/>
            <person name="Dong Q."/>
            <person name="Dusheyko S."/>
            <person name="Eads B.D."/>
            <person name="Frohlich T."/>
            <person name="Geiler-Samerotte K.A."/>
            <person name="Gerlach D."/>
            <person name="Hatcher P."/>
            <person name="Jogdeo S."/>
            <person name="Krijgsveld J."/>
            <person name="Kriventseva E.V."/>
            <person name="Kultz D."/>
            <person name="Laforsch C."/>
            <person name="Lindquist E."/>
            <person name="Lopez J."/>
            <person name="Manak J.R."/>
            <person name="Muller J."/>
            <person name="Pangilinan J."/>
            <person name="Patwardhan R.P."/>
            <person name="Pitluck S."/>
            <person name="Pritham E.J."/>
            <person name="Rechtsteiner A."/>
            <person name="Rho M."/>
            <person name="Rogozin I.B."/>
            <person name="Sakarya O."/>
            <person name="Salamov A."/>
            <person name="Schaack S."/>
            <person name="Shapiro H."/>
            <person name="Shiga Y."/>
            <person name="Skalitzky C."/>
            <person name="Smith Z."/>
            <person name="Souvorov A."/>
            <person name="Sung W."/>
            <person name="Tang Z."/>
            <person name="Tsuchiya D."/>
            <person name="Tu H."/>
            <person name="Vos H."/>
            <person name="Wang M."/>
            <person name="Wolf Y.I."/>
            <person name="Yamagata H."/>
            <person name="Yamada T."/>
            <person name="Ye Y."/>
            <person name="Shaw J.R."/>
            <person name="Andrews J."/>
            <person name="Crease T.J."/>
            <person name="Tang H."/>
            <person name="Lucas S.M."/>
            <person name="Robertson H.M."/>
            <person name="Bork P."/>
            <person name="Koonin E.V."/>
            <person name="Zdobnov E.M."/>
            <person name="Grigoriev I.V."/>
            <person name="Lynch M."/>
            <person name="Boore J.L."/>
        </authorList>
    </citation>
    <scope>NUCLEOTIDE SEQUENCE [LARGE SCALE GENOMIC DNA]</scope>
</reference>
<dbReference type="InParanoid" id="E9GJQ2"/>
<dbReference type="KEGG" id="dpx:DAPPUDRAFT_318805"/>
<protein>
    <submittedName>
        <fullName evidence="1">Uncharacterized protein</fullName>
    </submittedName>
</protein>
<keyword evidence="2" id="KW-1185">Reference proteome</keyword>
<evidence type="ECO:0000313" key="2">
    <source>
        <dbReference type="Proteomes" id="UP000000305"/>
    </source>
</evidence>
<dbReference type="Proteomes" id="UP000000305">
    <property type="component" value="Unassembled WGS sequence"/>
</dbReference>
<dbReference type="HOGENOM" id="CLU_3034481_0_0_1"/>
<organism evidence="1 2">
    <name type="scientific">Daphnia pulex</name>
    <name type="common">Water flea</name>
    <dbReference type="NCBI Taxonomy" id="6669"/>
    <lineage>
        <taxon>Eukaryota</taxon>
        <taxon>Metazoa</taxon>
        <taxon>Ecdysozoa</taxon>
        <taxon>Arthropoda</taxon>
        <taxon>Crustacea</taxon>
        <taxon>Branchiopoda</taxon>
        <taxon>Diplostraca</taxon>
        <taxon>Cladocera</taxon>
        <taxon>Anomopoda</taxon>
        <taxon>Daphniidae</taxon>
        <taxon>Daphnia</taxon>
    </lineage>
</organism>
<accession>E9GJQ2</accession>
<sequence>MSIEVTPTEGAKSEIEISIDEIKCLMLDWKKELEDLDLDEHRRHTLSEELDLCYS</sequence>
<dbReference type="AlphaFoldDB" id="E9GJQ2"/>
<name>E9GJQ2_DAPPU</name>
<gene>
    <name evidence="1" type="ORF">DAPPUDRAFT_318805</name>
</gene>